<dbReference type="CDD" id="cd01184">
    <property type="entry name" value="INT_C_like_1"/>
    <property type="match status" value="1"/>
</dbReference>
<gene>
    <name evidence="6" type="ORF">XINFAN_01884</name>
</gene>
<evidence type="ECO:0000256" key="1">
    <source>
        <dbReference type="ARBA" id="ARBA00008857"/>
    </source>
</evidence>
<dbReference type="GO" id="GO:0003677">
    <property type="term" value="F:DNA binding"/>
    <property type="evidence" value="ECO:0007669"/>
    <property type="project" value="UniProtKB-KW"/>
</dbReference>
<dbReference type="PANTHER" id="PTHR30349:SF41">
    <property type="entry name" value="INTEGRASE_RECOMBINASE PROTEIN MJ0367-RELATED"/>
    <property type="match status" value="1"/>
</dbReference>
<accession>A0A3P5XFU1</accession>
<dbReference type="SUPFAM" id="SSF56349">
    <property type="entry name" value="DNA breaking-rejoining enzymes"/>
    <property type="match status" value="1"/>
</dbReference>
<evidence type="ECO:0000256" key="2">
    <source>
        <dbReference type="ARBA" id="ARBA00022908"/>
    </source>
</evidence>
<name>A0A3P5XFU1_9RHOB</name>
<comment type="similarity">
    <text evidence="1">Belongs to the 'phage' integrase family.</text>
</comment>
<dbReference type="Proteomes" id="UP000277498">
    <property type="component" value="Unassembled WGS sequence"/>
</dbReference>
<keyword evidence="7" id="KW-1185">Reference proteome</keyword>
<evidence type="ECO:0000259" key="5">
    <source>
        <dbReference type="PROSITE" id="PS51898"/>
    </source>
</evidence>
<dbReference type="Gene3D" id="1.10.150.130">
    <property type="match status" value="1"/>
</dbReference>
<evidence type="ECO:0000313" key="6">
    <source>
        <dbReference type="EMBL" id="VDC27458.1"/>
    </source>
</evidence>
<dbReference type="RefSeq" id="WP_124086295.1">
    <property type="nucleotide sequence ID" value="NZ_UXAW01000060.1"/>
</dbReference>
<protein>
    <submittedName>
        <fullName evidence="6">Phage integrase family protein</fullName>
    </submittedName>
</protein>
<organism evidence="6 7">
    <name type="scientific">Pseudogemmobacter humi</name>
    <dbReference type="NCBI Taxonomy" id="2483812"/>
    <lineage>
        <taxon>Bacteria</taxon>
        <taxon>Pseudomonadati</taxon>
        <taxon>Pseudomonadota</taxon>
        <taxon>Alphaproteobacteria</taxon>
        <taxon>Rhodobacterales</taxon>
        <taxon>Paracoccaceae</taxon>
        <taxon>Pseudogemmobacter</taxon>
    </lineage>
</organism>
<evidence type="ECO:0000313" key="7">
    <source>
        <dbReference type="Proteomes" id="UP000277498"/>
    </source>
</evidence>
<keyword evidence="3" id="KW-0238">DNA-binding</keyword>
<sequence length="578" mass="64544">MGTTSRLVRRGAVFYFRMSVPRRLVARVGRSELSLSLRTGCRYAATQKCRALSITLDRYFLGLERMTKTTIEQINDQLRRYFQTCLNRNEEIATIYPSDPVFDIYAEAEGLSERVKGYREQLRSRVYAEDIQDEARELLEGIPASASTSGLDALHHACRGVLRARIDSAQHLVAELTGEPQAPRDAMFLGITADDLPLPPGEVAAPMQSAPVSALAAVEDSVEQISVTELVERFQKAKSKGKWSVKTASDLGYTMQIVFSVIQPEMPITSITDKHVRALRDLIVSLPPNAQKSKEAAGETLLALAEANTGGATLSYATQEKRLRFFKTMLGWAVDEGYLAKIPGAKVKVERPERDAGDDRAPYSQDQLGKIFRSPVYTGRKSEAHSNTAGTLLLRDGKFWVPLIALYSGMRLGEIVQLLRADIKQENGVWFFDNAKTPGISKQLKTNSSIRQVPIHKHLIEAGFLRYVDGVKSGERLFPELKSGNDGYFSTNFSKWWTRYAKDCGFYDKRTAFHSFRHSFIDAMRAVEAPAYAIEAVVGHKNDSINARYGSGVKLAHMRELVDQISYDLPELDALRMA</sequence>
<dbReference type="Pfam" id="PF20172">
    <property type="entry name" value="DUF6538"/>
    <property type="match status" value="1"/>
</dbReference>
<dbReference type="InterPro" id="IPR011010">
    <property type="entry name" value="DNA_brk_join_enz"/>
</dbReference>
<dbReference type="PROSITE" id="PS51898">
    <property type="entry name" value="TYR_RECOMBINASE"/>
    <property type="match status" value="1"/>
</dbReference>
<dbReference type="GO" id="GO:0015074">
    <property type="term" value="P:DNA integration"/>
    <property type="evidence" value="ECO:0007669"/>
    <property type="project" value="UniProtKB-KW"/>
</dbReference>
<dbReference type="InterPro" id="IPR050090">
    <property type="entry name" value="Tyrosine_recombinase_XerCD"/>
</dbReference>
<proteinExistence type="inferred from homology"/>
<feature type="domain" description="Tyr recombinase" evidence="5">
    <location>
        <begin position="358"/>
        <end position="563"/>
    </location>
</feature>
<evidence type="ECO:0000256" key="4">
    <source>
        <dbReference type="ARBA" id="ARBA00023172"/>
    </source>
</evidence>
<keyword evidence="4" id="KW-0233">DNA recombination</keyword>
<dbReference type="OrthoDB" id="7222937at2"/>
<dbReference type="GO" id="GO:0006310">
    <property type="term" value="P:DNA recombination"/>
    <property type="evidence" value="ECO:0007669"/>
    <property type="project" value="UniProtKB-KW"/>
</dbReference>
<dbReference type="InterPro" id="IPR046668">
    <property type="entry name" value="DUF6538"/>
</dbReference>
<dbReference type="PANTHER" id="PTHR30349">
    <property type="entry name" value="PHAGE INTEGRASE-RELATED"/>
    <property type="match status" value="1"/>
</dbReference>
<dbReference type="InterPro" id="IPR002104">
    <property type="entry name" value="Integrase_catalytic"/>
</dbReference>
<keyword evidence="2" id="KW-0229">DNA integration</keyword>
<dbReference type="EMBL" id="UXAW01000060">
    <property type="protein sequence ID" value="VDC27458.1"/>
    <property type="molecule type" value="Genomic_DNA"/>
</dbReference>
<reference evidence="6 7" key="1">
    <citation type="submission" date="2018-11" db="EMBL/GenBank/DDBJ databases">
        <authorList>
            <person name="Criscuolo A."/>
        </authorList>
    </citation>
    <scope>NUCLEOTIDE SEQUENCE [LARGE SCALE GENOMIC DNA]</scope>
    <source>
        <strain evidence="6">ACIP111625</strain>
    </source>
</reference>
<evidence type="ECO:0000256" key="3">
    <source>
        <dbReference type="ARBA" id="ARBA00023125"/>
    </source>
</evidence>
<dbReference type="InterPro" id="IPR010998">
    <property type="entry name" value="Integrase_recombinase_N"/>
</dbReference>
<dbReference type="Gene3D" id="1.10.443.10">
    <property type="entry name" value="Intergrase catalytic core"/>
    <property type="match status" value="1"/>
</dbReference>
<dbReference type="InterPro" id="IPR013762">
    <property type="entry name" value="Integrase-like_cat_sf"/>
</dbReference>
<dbReference type="Pfam" id="PF00589">
    <property type="entry name" value="Phage_integrase"/>
    <property type="match status" value="1"/>
</dbReference>
<dbReference type="AlphaFoldDB" id="A0A3P5XFU1"/>